<dbReference type="Pfam" id="PF07767">
    <property type="entry name" value="Nop53"/>
    <property type="match status" value="1"/>
</dbReference>
<evidence type="ECO:0000256" key="10">
    <source>
        <dbReference type="ARBA" id="ARBA00022801"/>
    </source>
</evidence>
<dbReference type="PANTHER" id="PTHR12801:SF45">
    <property type="entry name" value="RNA EXONUCLEASE 4"/>
    <property type="match status" value="1"/>
</dbReference>
<dbReference type="GO" id="GO:0006364">
    <property type="term" value="P:rRNA processing"/>
    <property type="evidence" value="ECO:0007669"/>
    <property type="project" value="UniProtKB-KW"/>
</dbReference>
<feature type="compositionally biased region" description="Basic and acidic residues" evidence="14">
    <location>
        <begin position="88"/>
        <end position="113"/>
    </location>
</feature>
<sequence length="607" mass="68163">MVNNDIQPDAVYDPWAVTPSAPSLDDKKFDFIPKPKATVIPVTTKQAPISLAANGKPIPSVKNPDGGISYNPSFEEWDKLLIEEGTKEVEAEKQRIEEEKAEQERQARIAAAKDEDDEAQSNDESAWEGFESEYETADWLKKKRPERKTKAQRNKIKRRKEAERKAKWEAKMKKREEQASQIKAIVKAMREKGEAEELQAKEDGSSEEGDDRILRKRPFGGKHHVPEKPLELVLPDELKDSLRLLRPEGNLLGDRFRSLQVQGKLEVRKPVSQPKKARRTGHGAVTNDTKMDLKDLSSNWKKLQSTLKEGKPSTGVKRSASDAVHQNGVKRRKHAASSRPVHTNKTTEKRERVFKKRKMSSVITGVTDGVEKLTVNGDAESKESAAQLKKRDIGRERVNEGLSPTAEVGKYIAIDCEMVGVGPNPDRDSALARVSIVNFTGDQVYDSFVKPKETVTDWRTKVSGITPMSMIDARSFEEVQKDVAELLDGRILIGHAVSNDLNALLLSHPKRDIRDTSSHIPYRKIAGGAKPRLKVLAAELLGVTIQGAAHSSVEDARATMLLFQRDKEAFEREQAKRWPVRVQNDSDKKEGSGTAKKKKPKKKRRKR</sequence>
<organism evidence="16 17">
    <name type="scientific">Uncinocarpus reesii (strain UAMH 1704)</name>
    <dbReference type="NCBI Taxonomy" id="336963"/>
    <lineage>
        <taxon>Eukaryota</taxon>
        <taxon>Fungi</taxon>
        <taxon>Dikarya</taxon>
        <taxon>Ascomycota</taxon>
        <taxon>Pezizomycotina</taxon>
        <taxon>Eurotiomycetes</taxon>
        <taxon>Eurotiomycetidae</taxon>
        <taxon>Onygenales</taxon>
        <taxon>Onygenaceae</taxon>
        <taxon>Uncinocarpus</taxon>
    </lineage>
</organism>
<evidence type="ECO:0000313" key="16">
    <source>
        <dbReference type="EMBL" id="EEP75888.1"/>
    </source>
</evidence>
<feature type="compositionally biased region" description="Basic residues" evidence="14">
    <location>
        <begin position="595"/>
        <end position="607"/>
    </location>
</feature>
<keyword evidence="10" id="KW-0378">Hydrolase</keyword>
<dbReference type="STRING" id="336963.C4JEB9"/>
<proteinExistence type="inferred from homology"/>
<feature type="region of interest" description="Disordered" evidence="14">
    <location>
        <begin position="268"/>
        <end position="288"/>
    </location>
</feature>
<dbReference type="InterPro" id="IPR047021">
    <property type="entry name" value="REXO1/3/4-like"/>
</dbReference>
<feature type="compositionally biased region" description="Basic and acidic residues" evidence="14">
    <location>
        <begin position="188"/>
        <end position="204"/>
    </location>
</feature>
<dbReference type="eggNOG" id="KOG2249">
    <property type="taxonomic scope" value="Eukaryota"/>
</dbReference>
<name>C4JEB9_UNCRE</name>
<evidence type="ECO:0000256" key="3">
    <source>
        <dbReference type="ARBA" id="ARBA00008838"/>
    </source>
</evidence>
<dbReference type="GO" id="GO:0005730">
    <property type="term" value="C:nucleolus"/>
    <property type="evidence" value="ECO:0007669"/>
    <property type="project" value="UniProtKB-SubCell"/>
</dbReference>
<dbReference type="PANTHER" id="PTHR12801">
    <property type="entry name" value="RNA EXONUCLEASE REXO1 / RECO3 FAMILY MEMBER-RELATED"/>
    <property type="match status" value="1"/>
</dbReference>
<dbReference type="InterPro" id="IPR012337">
    <property type="entry name" value="RNaseH-like_sf"/>
</dbReference>
<comment type="similarity">
    <text evidence="3">Belongs to the NOP53 family.</text>
</comment>
<evidence type="ECO:0000256" key="4">
    <source>
        <dbReference type="ARBA" id="ARBA00010489"/>
    </source>
</evidence>
<dbReference type="GeneID" id="8443681"/>
<dbReference type="InParanoid" id="C4JEB9"/>
<dbReference type="VEuPathDB" id="FungiDB:UREG_00735"/>
<protein>
    <recommendedName>
        <fullName evidence="5">RNA exonuclease 4</fullName>
    </recommendedName>
    <alternativeName>
        <fullName evidence="6">Ribosome biogenesis protein NOP53</fullName>
    </alternativeName>
</protein>
<keyword evidence="8" id="KW-0698">rRNA processing</keyword>
<keyword evidence="7" id="KW-0690">Ribosome biogenesis</keyword>
<dbReference type="SMART" id="SM00479">
    <property type="entry name" value="EXOIII"/>
    <property type="match status" value="1"/>
</dbReference>
<evidence type="ECO:0000313" key="17">
    <source>
        <dbReference type="Proteomes" id="UP000002058"/>
    </source>
</evidence>
<keyword evidence="12" id="KW-0539">Nucleus</keyword>
<dbReference type="AlphaFoldDB" id="C4JEB9"/>
<dbReference type="RefSeq" id="XP_002541221.1">
    <property type="nucleotide sequence ID" value="XM_002541175.1"/>
</dbReference>
<feature type="compositionally biased region" description="Basic residues" evidence="14">
    <location>
        <begin position="214"/>
        <end position="223"/>
    </location>
</feature>
<feature type="region of interest" description="Disordered" evidence="14">
    <location>
        <begin position="306"/>
        <end position="356"/>
    </location>
</feature>
<dbReference type="InterPro" id="IPR013520">
    <property type="entry name" value="Ribonucl_H"/>
</dbReference>
<evidence type="ECO:0000256" key="14">
    <source>
        <dbReference type="SAM" id="MobiDB-lite"/>
    </source>
</evidence>
<evidence type="ECO:0000256" key="1">
    <source>
        <dbReference type="ARBA" id="ARBA00004604"/>
    </source>
</evidence>
<evidence type="ECO:0000259" key="15">
    <source>
        <dbReference type="SMART" id="SM00479"/>
    </source>
</evidence>
<dbReference type="Gene3D" id="3.30.420.10">
    <property type="entry name" value="Ribonuclease H-like superfamily/Ribonuclease H"/>
    <property type="match status" value="1"/>
</dbReference>
<evidence type="ECO:0000256" key="8">
    <source>
        <dbReference type="ARBA" id="ARBA00022552"/>
    </source>
</evidence>
<dbReference type="OMA" id="QKSDWVT"/>
<keyword evidence="11 16" id="KW-0269">Exonuclease</keyword>
<comment type="function">
    <text evidence="13">Exoribonuclease involved in ribosome biosynthesis. Involved in the processing of ITS1, the internal transcribed spacer localized between the 18S and 5.8S rRNAs.</text>
</comment>
<dbReference type="EMBL" id="CH476615">
    <property type="protein sequence ID" value="EEP75888.1"/>
    <property type="molecule type" value="Genomic_DNA"/>
</dbReference>
<evidence type="ECO:0000256" key="12">
    <source>
        <dbReference type="ARBA" id="ARBA00023242"/>
    </source>
</evidence>
<dbReference type="InterPro" id="IPR037431">
    <property type="entry name" value="REX4_DEDDh_dom"/>
</dbReference>
<dbReference type="SUPFAM" id="SSF53098">
    <property type="entry name" value="Ribonuclease H-like"/>
    <property type="match status" value="1"/>
</dbReference>
<dbReference type="GO" id="GO:0003676">
    <property type="term" value="F:nucleic acid binding"/>
    <property type="evidence" value="ECO:0007669"/>
    <property type="project" value="InterPro"/>
</dbReference>
<dbReference type="GO" id="GO:0005654">
    <property type="term" value="C:nucleoplasm"/>
    <property type="evidence" value="ECO:0007669"/>
    <property type="project" value="UniProtKB-SubCell"/>
</dbReference>
<comment type="similarity">
    <text evidence="4">Belongs to the REXO4 family.</text>
</comment>
<comment type="subcellular location">
    <subcellularLocation>
        <location evidence="1">Nucleus</location>
        <location evidence="1">Nucleolus</location>
    </subcellularLocation>
    <subcellularLocation>
        <location evidence="2">Nucleus</location>
        <location evidence="2">Nucleoplasm</location>
    </subcellularLocation>
</comment>
<dbReference type="GO" id="GO:0000027">
    <property type="term" value="P:ribosomal large subunit assembly"/>
    <property type="evidence" value="ECO:0007669"/>
    <property type="project" value="TreeGrafter"/>
</dbReference>
<evidence type="ECO:0000256" key="6">
    <source>
        <dbReference type="ARBA" id="ARBA00018339"/>
    </source>
</evidence>
<evidence type="ECO:0000256" key="13">
    <source>
        <dbReference type="ARBA" id="ARBA00025599"/>
    </source>
</evidence>
<evidence type="ECO:0000256" key="11">
    <source>
        <dbReference type="ARBA" id="ARBA00022839"/>
    </source>
</evidence>
<evidence type="ECO:0000256" key="7">
    <source>
        <dbReference type="ARBA" id="ARBA00022517"/>
    </source>
</evidence>
<dbReference type="InterPro" id="IPR036397">
    <property type="entry name" value="RNaseH_sf"/>
</dbReference>
<dbReference type="CDD" id="cd06144">
    <property type="entry name" value="REX4_like"/>
    <property type="match status" value="1"/>
</dbReference>
<dbReference type="KEGG" id="ure:UREG_00735"/>
<feature type="region of interest" description="Disordered" evidence="14">
    <location>
        <begin position="572"/>
        <end position="607"/>
    </location>
</feature>
<dbReference type="GO" id="GO:0008408">
    <property type="term" value="F:3'-5' exonuclease activity"/>
    <property type="evidence" value="ECO:0007669"/>
    <property type="project" value="InterPro"/>
</dbReference>
<feature type="region of interest" description="Disordered" evidence="14">
    <location>
        <begin position="88"/>
        <end position="228"/>
    </location>
</feature>
<feature type="domain" description="Exonuclease" evidence="15">
    <location>
        <begin position="410"/>
        <end position="572"/>
    </location>
</feature>
<dbReference type="Pfam" id="PF00929">
    <property type="entry name" value="RNase_T"/>
    <property type="match status" value="1"/>
</dbReference>
<gene>
    <name evidence="16" type="ORF">UREG_00735</name>
</gene>
<keyword evidence="17" id="KW-1185">Reference proteome</keyword>
<dbReference type="OrthoDB" id="8191639at2759"/>
<evidence type="ECO:0000256" key="5">
    <source>
        <dbReference type="ARBA" id="ARBA00016937"/>
    </source>
</evidence>
<accession>C4JEB9</accession>
<evidence type="ECO:0000256" key="2">
    <source>
        <dbReference type="ARBA" id="ARBA00004642"/>
    </source>
</evidence>
<dbReference type="HOGENOM" id="CLU_022816_0_0_1"/>
<feature type="compositionally biased region" description="Basic residues" evidence="14">
    <location>
        <begin position="141"/>
        <end position="159"/>
    </location>
</feature>
<dbReference type="eggNOG" id="KOG2823">
    <property type="taxonomic scope" value="Eukaryota"/>
</dbReference>
<reference evidence="17" key="1">
    <citation type="journal article" date="2009" name="Genome Res.">
        <title>Comparative genomic analyses of the human fungal pathogens Coccidioides and their relatives.</title>
        <authorList>
            <person name="Sharpton T.J."/>
            <person name="Stajich J.E."/>
            <person name="Rounsley S.D."/>
            <person name="Gardner M.J."/>
            <person name="Wortman J.R."/>
            <person name="Jordar V.S."/>
            <person name="Maiti R."/>
            <person name="Kodira C.D."/>
            <person name="Neafsey D.E."/>
            <person name="Zeng Q."/>
            <person name="Hung C.-Y."/>
            <person name="McMahan C."/>
            <person name="Muszewska A."/>
            <person name="Grynberg M."/>
            <person name="Mandel M.A."/>
            <person name="Kellner E.M."/>
            <person name="Barker B.M."/>
            <person name="Galgiani J.N."/>
            <person name="Orbach M.J."/>
            <person name="Kirkland T.N."/>
            <person name="Cole G.T."/>
            <person name="Henn M.R."/>
            <person name="Birren B.W."/>
            <person name="Taylor J.W."/>
        </authorList>
    </citation>
    <scope>NUCLEOTIDE SEQUENCE [LARGE SCALE GENOMIC DNA]</scope>
    <source>
        <strain evidence="17">UAMH 1704</strain>
    </source>
</reference>
<dbReference type="Proteomes" id="UP000002058">
    <property type="component" value="Unassembled WGS sequence"/>
</dbReference>
<feature type="compositionally biased region" description="Basic and acidic residues" evidence="14">
    <location>
        <begin position="160"/>
        <end position="178"/>
    </location>
</feature>
<dbReference type="InterPro" id="IPR011687">
    <property type="entry name" value="Nop53/GLTSCR2"/>
</dbReference>
<keyword evidence="9" id="KW-0540">Nuclease</keyword>
<dbReference type="FunFam" id="3.30.420.10:FF:000007">
    <property type="entry name" value="Interferon-stimulated exonuclease gene 20"/>
    <property type="match status" value="1"/>
</dbReference>
<evidence type="ECO:0000256" key="9">
    <source>
        <dbReference type="ARBA" id="ARBA00022722"/>
    </source>
</evidence>